<evidence type="ECO:0000313" key="5">
    <source>
        <dbReference type="EMBL" id="ETO33117.1"/>
    </source>
</evidence>
<evidence type="ECO:0000256" key="3">
    <source>
        <dbReference type="PROSITE-ProRule" id="PRU00221"/>
    </source>
</evidence>
<dbReference type="SMART" id="SM00320">
    <property type="entry name" value="WD40"/>
    <property type="match status" value="1"/>
</dbReference>
<name>X6P675_RETFI</name>
<dbReference type="PANTHER" id="PTHR22847:SF637">
    <property type="entry name" value="WD REPEAT DOMAIN 5B"/>
    <property type="match status" value="1"/>
</dbReference>
<dbReference type="PROSITE" id="PS00678">
    <property type="entry name" value="WD_REPEATS_1"/>
    <property type="match status" value="1"/>
</dbReference>
<feature type="transmembrane region" description="Helical" evidence="4">
    <location>
        <begin position="182"/>
        <end position="204"/>
    </location>
</feature>
<dbReference type="PROSITE" id="PS50294">
    <property type="entry name" value="WD_REPEATS_REGION"/>
    <property type="match status" value="1"/>
</dbReference>
<keyword evidence="6" id="KW-1185">Reference proteome</keyword>
<evidence type="ECO:0000256" key="1">
    <source>
        <dbReference type="ARBA" id="ARBA00022574"/>
    </source>
</evidence>
<gene>
    <name evidence="5" type="ORF">RFI_03991</name>
</gene>
<feature type="repeat" description="WD" evidence="3">
    <location>
        <begin position="1"/>
        <end position="26"/>
    </location>
</feature>
<dbReference type="PROSITE" id="PS50082">
    <property type="entry name" value="WD_REPEATS_2"/>
    <property type="match status" value="2"/>
</dbReference>
<keyword evidence="1 3" id="KW-0853">WD repeat</keyword>
<evidence type="ECO:0000313" key="6">
    <source>
        <dbReference type="Proteomes" id="UP000023152"/>
    </source>
</evidence>
<keyword evidence="4" id="KW-0812">Transmembrane</keyword>
<dbReference type="InterPro" id="IPR036322">
    <property type="entry name" value="WD40_repeat_dom_sf"/>
</dbReference>
<dbReference type="EMBL" id="ASPP01003659">
    <property type="protein sequence ID" value="ETO33117.1"/>
    <property type="molecule type" value="Genomic_DNA"/>
</dbReference>
<dbReference type="AlphaFoldDB" id="X6P675"/>
<dbReference type="Proteomes" id="UP000023152">
    <property type="component" value="Unassembled WGS sequence"/>
</dbReference>
<dbReference type="PANTHER" id="PTHR22847">
    <property type="entry name" value="WD40 REPEAT PROTEIN"/>
    <property type="match status" value="1"/>
</dbReference>
<sequence>MNAILSGSDDNSIRLWAIRSGKQIQMFNGHTDCVNIAEYSLFVVSNIEIGSNSNVICSGSSDNTICFWDIRLNKKELHVVNGDIKDNEIRCIKLVQLKNNNKHINLCYGNSQNKQTPTQYSLVSFISIFVFSFSLYILSVVHESAKRKRNTNHYSTLYWNIKIKLVWIHDFNKLVAKYVIFYYYYFIFYSITINIDLLNSFFMLNTFHQSSTLLNTFTGHMEH</sequence>
<dbReference type="InterPro" id="IPR015943">
    <property type="entry name" value="WD40/YVTN_repeat-like_dom_sf"/>
</dbReference>
<organism evidence="5 6">
    <name type="scientific">Reticulomyxa filosa</name>
    <dbReference type="NCBI Taxonomy" id="46433"/>
    <lineage>
        <taxon>Eukaryota</taxon>
        <taxon>Sar</taxon>
        <taxon>Rhizaria</taxon>
        <taxon>Retaria</taxon>
        <taxon>Foraminifera</taxon>
        <taxon>Monothalamids</taxon>
        <taxon>Reticulomyxidae</taxon>
        <taxon>Reticulomyxa</taxon>
    </lineage>
</organism>
<evidence type="ECO:0000256" key="2">
    <source>
        <dbReference type="ARBA" id="ARBA00022737"/>
    </source>
</evidence>
<protein>
    <submittedName>
        <fullName evidence="5">Uncharacterized protein</fullName>
    </submittedName>
</protein>
<keyword evidence="4" id="KW-0472">Membrane</keyword>
<keyword evidence="2" id="KW-0677">Repeat</keyword>
<dbReference type="GO" id="GO:1990234">
    <property type="term" value="C:transferase complex"/>
    <property type="evidence" value="ECO:0007669"/>
    <property type="project" value="UniProtKB-ARBA"/>
</dbReference>
<dbReference type="Gene3D" id="2.130.10.10">
    <property type="entry name" value="YVTN repeat-like/Quinoprotein amine dehydrogenase"/>
    <property type="match status" value="1"/>
</dbReference>
<keyword evidence="4" id="KW-1133">Transmembrane helix</keyword>
<dbReference type="Pfam" id="PF00400">
    <property type="entry name" value="WD40"/>
    <property type="match status" value="2"/>
</dbReference>
<comment type="caution">
    <text evidence="5">The sequence shown here is derived from an EMBL/GenBank/DDBJ whole genome shotgun (WGS) entry which is preliminary data.</text>
</comment>
<proteinExistence type="predicted"/>
<evidence type="ECO:0000256" key="4">
    <source>
        <dbReference type="SAM" id="Phobius"/>
    </source>
</evidence>
<dbReference type="SUPFAM" id="SSF50978">
    <property type="entry name" value="WD40 repeat-like"/>
    <property type="match status" value="1"/>
</dbReference>
<reference evidence="5 6" key="1">
    <citation type="journal article" date="2013" name="Curr. Biol.">
        <title>The Genome of the Foraminiferan Reticulomyxa filosa.</title>
        <authorList>
            <person name="Glockner G."/>
            <person name="Hulsmann N."/>
            <person name="Schleicher M."/>
            <person name="Noegel A.A."/>
            <person name="Eichinger L."/>
            <person name="Gallinger C."/>
            <person name="Pawlowski J."/>
            <person name="Sierra R."/>
            <person name="Euteneuer U."/>
            <person name="Pillet L."/>
            <person name="Moustafa A."/>
            <person name="Platzer M."/>
            <person name="Groth M."/>
            <person name="Szafranski K."/>
            <person name="Schliwa M."/>
        </authorList>
    </citation>
    <scope>NUCLEOTIDE SEQUENCE [LARGE SCALE GENOMIC DNA]</scope>
</reference>
<feature type="repeat" description="WD" evidence="3">
    <location>
        <begin position="44"/>
        <end position="71"/>
    </location>
</feature>
<accession>X6P675</accession>
<dbReference type="InterPro" id="IPR001680">
    <property type="entry name" value="WD40_rpt"/>
</dbReference>
<feature type="transmembrane region" description="Helical" evidence="4">
    <location>
        <begin position="120"/>
        <end position="141"/>
    </location>
</feature>
<dbReference type="InterPro" id="IPR019775">
    <property type="entry name" value="WD40_repeat_CS"/>
</dbReference>